<proteinExistence type="predicted"/>
<dbReference type="EMBL" id="JACOPQ010000005">
    <property type="protein sequence ID" value="MBC5737093.1"/>
    <property type="molecule type" value="Genomic_DNA"/>
</dbReference>
<protein>
    <submittedName>
        <fullName evidence="1">Uncharacterized protein</fullName>
    </submittedName>
</protein>
<dbReference type="RefSeq" id="WP_186919039.1">
    <property type="nucleotide sequence ID" value="NZ_JACOPQ010000005.1"/>
</dbReference>
<comment type="caution">
    <text evidence="1">The sequence shown here is derived from an EMBL/GenBank/DDBJ whole genome shotgun (WGS) entry which is preliminary data.</text>
</comment>
<dbReference type="Proteomes" id="UP000607645">
    <property type="component" value="Unassembled WGS sequence"/>
</dbReference>
<evidence type="ECO:0000313" key="1">
    <source>
        <dbReference type="EMBL" id="MBC5737093.1"/>
    </source>
</evidence>
<dbReference type="AlphaFoldDB" id="A0A8J6JJ87"/>
<reference evidence="1" key="1">
    <citation type="submission" date="2020-08" db="EMBL/GenBank/DDBJ databases">
        <title>Genome public.</title>
        <authorList>
            <person name="Liu C."/>
            <person name="Sun Q."/>
        </authorList>
    </citation>
    <scope>NUCLEOTIDE SEQUENCE</scope>
    <source>
        <strain evidence="1">NSJ-52</strain>
    </source>
</reference>
<sequence>MSDRVYVGRKLGEFESSPAFEPVTKVILWYDDESSYAAGDDGGRVLELTCPWATQAMAENILASVSGFVYRPFSGTGALLDPAAELGDAVTVNGVYSMLATMDTNFDALCLSDISAPADEEVDHEYPYQSPQGRELRRKVSLEQKYYGTKISRREGLVIEKTDGDSVEARVVLNAEKLAFYDGSGQEQLYFDPAEGVYKFRGALNVNDNFIVDKLGNVVSNGSMTINGSLIMNGSANWLQTRYSTNKNASIPSQWQEAWDSAWDNTSTQVWVIYSYNGGQNWTQPMLAQGKDGAQGETGPQGSAANVPAWVKAYTDSAKFNSLVTDEWMVTMNLYGSKIFGGEYWNTDQTHRMEMGSAGRYGVFRLYNLFYGDVPYFSVSDNGLGEVEVVCTGDTVLFYDGRGTVKPKGIWDFTGVETNGLTAVFK</sequence>
<keyword evidence="2" id="KW-1185">Reference proteome</keyword>
<gene>
    <name evidence="1" type="ORF">H8S62_08710</name>
</gene>
<organism evidence="1 2">
    <name type="scientific">Lawsonibacter faecis</name>
    <dbReference type="NCBI Taxonomy" id="2763052"/>
    <lineage>
        <taxon>Bacteria</taxon>
        <taxon>Bacillati</taxon>
        <taxon>Bacillota</taxon>
        <taxon>Clostridia</taxon>
        <taxon>Eubacteriales</taxon>
        <taxon>Oscillospiraceae</taxon>
        <taxon>Lawsonibacter</taxon>
    </lineage>
</organism>
<evidence type="ECO:0000313" key="2">
    <source>
        <dbReference type="Proteomes" id="UP000607645"/>
    </source>
</evidence>
<name>A0A8J6JJ87_9FIRM</name>
<accession>A0A8J6JJ87</accession>